<dbReference type="OrthoDB" id="159246at2"/>
<evidence type="ECO:0000313" key="3">
    <source>
        <dbReference type="Proteomes" id="UP000007718"/>
    </source>
</evidence>
<dbReference type="Pfam" id="PF12804">
    <property type="entry name" value="NTP_transf_3"/>
    <property type="match status" value="1"/>
</dbReference>
<dbReference type="AlphaFoldDB" id="F0RMB6"/>
<dbReference type="SUPFAM" id="SSF53448">
    <property type="entry name" value="Nucleotide-diphospho-sugar transferases"/>
    <property type="match status" value="1"/>
</dbReference>
<organism evidence="2 3">
    <name type="scientific">Deinococcus proteolyticus (strain ATCC 35074 / DSM 20540 / JCM 6276 / NBRC 101906 / NCIMB 13154 / VKM Ac-1939 / CCM 2703 / MRP)</name>
    <dbReference type="NCBI Taxonomy" id="693977"/>
    <lineage>
        <taxon>Bacteria</taxon>
        <taxon>Thermotogati</taxon>
        <taxon>Deinococcota</taxon>
        <taxon>Deinococci</taxon>
        <taxon>Deinococcales</taxon>
        <taxon>Deinococcaceae</taxon>
        <taxon>Deinococcus</taxon>
    </lineage>
</organism>
<protein>
    <recommendedName>
        <fullName evidence="1">MobA-like NTP transferase domain-containing protein</fullName>
    </recommendedName>
</protein>
<sequence>MIASAATPAAPYQALILGGGDAGDPLAVSHGVAVKGLVPVAGQPMALHVLRAVRASGRVGRVAYIGPTTPQMDALIDLPLPDRGSLLDNLTAGLEALGDQPGRALVLTADIPMLTAGQLNDVLDQVAAQPGAGLLYPVVSREACEATFPGVKRTFVRVRDGTFTGGNLFVFAPALVGQFLPRLRAVLDARKAPLKLAALIGPGVLVRLLTGRLTVRGLEEAVSSLLGVEARAIITPHAAVGTDVDKPADLALAEAYLSQVS</sequence>
<dbReference type="GO" id="GO:0016779">
    <property type="term" value="F:nucleotidyltransferase activity"/>
    <property type="evidence" value="ECO:0007669"/>
    <property type="project" value="UniProtKB-ARBA"/>
</dbReference>
<accession>F0RMB6</accession>
<dbReference type="RefSeq" id="WP_013615661.1">
    <property type="nucleotide sequence ID" value="NC_015161.1"/>
</dbReference>
<dbReference type="Proteomes" id="UP000007718">
    <property type="component" value="Chromosome"/>
</dbReference>
<keyword evidence="3" id="KW-1185">Reference proteome</keyword>
<dbReference type="EMBL" id="CP002536">
    <property type="protein sequence ID" value="ADY27053.1"/>
    <property type="molecule type" value="Genomic_DNA"/>
</dbReference>
<evidence type="ECO:0000259" key="1">
    <source>
        <dbReference type="Pfam" id="PF12804"/>
    </source>
</evidence>
<feature type="domain" description="MobA-like NTP transferase" evidence="1">
    <location>
        <begin position="34"/>
        <end position="145"/>
    </location>
</feature>
<reference evidence="2 3" key="2">
    <citation type="journal article" date="2012" name="Stand. Genomic Sci.">
        <title>Complete genome sequence of the orange-red pigmented, radioresistant Deinococcus proteolyticus type strain (MRP(T)).</title>
        <authorList>
            <person name="Copeland A."/>
            <person name="Zeytun A."/>
            <person name="Yassawong M."/>
            <person name="Nolan M."/>
            <person name="Lucas S."/>
            <person name="Hammon N."/>
            <person name="Deshpande S."/>
            <person name="Cheng J.F."/>
            <person name="Han C."/>
            <person name="Tapia R."/>
            <person name="Goodwin L.A."/>
            <person name="Pitluck S."/>
            <person name="Mavromatis K."/>
            <person name="Liolios K."/>
            <person name="Pagani I."/>
            <person name="Ivanova N."/>
            <person name="Mikhailova N."/>
            <person name="Pati A."/>
            <person name="Chen A."/>
            <person name="Palaniappan K."/>
            <person name="Land M."/>
            <person name="Hauser L."/>
            <person name="Jeffries C.D."/>
            <person name="Brambilla E.M."/>
            <person name="Rohde M."/>
            <person name="Sikorski J."/>
            <person name="Pukall R."/>
            <person name="Goker M."/>
            <person name="Detter J.C."/>
            <person name="Woyke T."/>
            <person name="Bristow J."/>
            <person name="Eisen J.A."/>
            <person name="Markowitz V."/>
            <person name="Hugenholtz P."/>
            <person name="Kyrpides N.C."/>
            <person name="Klenk H.P."/>
            <person name="Lapidus A."/>
        </authorList>
    </citation>
    <scope>NUCLEOTIDE SEQUENCE [LARGE SCALE GENOMIC DNA]</scope>
    <source>
        <strain evidence="3">ATCC 35074 / DSM 20540 / JCM 6276 / NBRC 101906 / NCIMB 13154 / VKM Ac-1939 / CCM 2703 / MRP</strain>
    </source>
</reference>
<reference evidence="3" key="1">
    <citation type="submission" date="2011-02" db="EMBL/GenBank/DDBJ databases">
        <title>The complete sequence of chromosome of Deinococcus proteolyticus DSM 20540.</title>
        <authorList>
            <consortium name="US DOE Joint Genome Institute (JGI-PGF)"/>
            <person name="Lucas S."/>
            <person name="Copeland A."/>
            <person name="Lapidus A."/>
            <person name="Bruce D."/>
            <person name="Goodwin L."/>
            <person name="Pitluck S."/>
            <person name="Kyrpides N."/>
            <person name="Mavromatis K."/>
            <person name="Pagani I."/>
            <person name="Ivanova N."/>
            <person name="Ovchinnikova G."/>
            <person name="Zeytun A."/>
            <person name="Detter J.C."/>
            <person name="Han C."/>
            <person name="Land M."/>
            <person name="Hauser L."/>
            <person name="Markowitz V."/>
            <person name="Cheng J.-F."/>
            <person name="Hugenholtz P."/>
            <person name="Woyke T."/>
            <person name="Wu D."/>
            <person name="Pukall R."/>
            <person name="Steenblock K."/>
            <person name="Brambilla E."/>
            <person name="Klenk H.-P."/>
            <person name="Eisen J.A."/>
        </authorList>
    </citation>
    <scope>NUCLEOTIDE SEQUENCE [LARGE SCALE GENOMIC DNA]</scope>
    <source>
        <strain evidence="3">ATCC 35074 / DSM 20540 / JCM 6276 / NBRC 101906 / NCIMB 13154 / VKM Ac-1939 / CCM 2703 / MRP</strain>
    </source>
</reference>
<gene>
    <name evidence="2" type="ordered locus">Deipr_1921</name>
</gene>
<proteinExistence type="predicted"/>
<dbReference type="STRING" id="693977.Deipr_1921"/>
<evidence type="ECO:0000313" key="2">
    <source>
        <dbReference type="EMBL" id="ADY27053.1"/>
    </source>
</evidence>
<dbReference type="eggNOG" id="COG2266">
    <property type="taxonomic scope" value="Bacteria"/>
</dbReference>
<dbReference type="InterPro" id="IPR029044">
    <property type="entry name" value="Nucleotide-diphossugar_trans"/>
</dbReference>
<dbReference type="KEGG" id="dpt:Deipr_1921"/>
<dbReference type="InterPro" id="IPR025877">
    <property type="entry name" value="MobA-like_NTP_Trfase"/>
</dbReference>
<name>F0RMB6_DEIPM</name>
<dbReference type="Gene3D" id="3.90.550.10">
    <property type="entry name" value="Spore Coat Polysaccharide Biosynthesis Protein SpsA, Chain A"/>
    <property type="match status" value="1"/>
</dbReference>
<dbReference type="HOGENOM" id="CLU_071013_1_0_0"/>